<dbReference type="EMBL" id="CP015596">
    <property type="protein sequence ID" value="ANE81132.1"/>
    <property type="molecule type" value="Genomic_DNA"/>
</dbReference>
<evidence type="ECO:0000256" key="5">
    <source>
        <dbReference type="ARBA" id="ARBA00022679"/>
    </source>
</evidence>
<dbReference type="InterPro" id="IPR036097">
    <property type="entry name" value="HisK_dim/P_sf"/>
</dbReference>
<dbReference type="SUPFAM" id="SSF55874">
    <property type="entry name" value="ATPase domain of HSP90 chaperone/DNA topoisomerase II/histidine kinase"/>
    <property type="match status" value="1"/>
</dbReference>
<keyword evidence="9" id="KW-0902">Two-component regulatory system</keyword>
<dbReference type="Gene3D" id="3.30.565.10">
    <property type="entry name" value="Histidine kinase-like ATPase, C-terminal domain"/>
    <property type="match status" value="1"/>
</dbReference>
<dbReference type="Pfam" id="PF02518">
    <property type="entry name" value="HATPase_c"/>
    <property type="match status" value="1"/>
</dbReference>
<evidence type="ECO:0000313" key="13">
    <source>
        <dbReference type="EMBL" id="ANE81132.1"/>
    </source>
</evidence>
<dbReference type="InterPro" id="IPR003661">
    <property type="entry name" value="HisK_dim/P_dom"/>
</dbReference>
<dbReference type="InterPro" id="IPR036890">
    <property type="entry name" value="HATPase_C_sf"/>
</dbReference>
<evidence type="ECO:0000259" key="12">
    <source>
        <dbReference type="PROSITE" id="PS50109"/>
    </source>
</evidence>
<dbReference type="GO" id="GO:0000155">
    <property type="term" value="F:phosphorelay sensor kinase activity"/>
    <property type="evidence" value="ECO:0007669"/>
    <property type="project" value="InterPro"/>
</dbReference>
<evidence type="ECO:0000256" key="2">
    <source>
        <dbReference type="ARBA" id="ARBA00004236"/>
    </source>
</evidence>
<keyword evidence="7" id="KW-0418">Kinase</keyword>
<accession>A0A172UPU6</accession>
<dbReference type="STRING" id="1682113.A7U43_19210"/>
<reference evidence="13 14" key="1">
    <citation type="submission" date="2016-05" db="EMBL/GenBank/DDBJ databases">
        <title>Complete genome sequence of a phthalic acid esters degrading Mycobacterium sp. YC-RL4.</title>
        <authorList>
            <person name="Ren L."/>
            <person name="Fan S."/>
            <person name="Ruth N."/>
            <person name="Jia Y."/>
            <person name="Wang J."/>
            <person name="Qiao C."/>
        </authorList>
    </citation>
    <scope>NUCLEOTIDE SEQUENCE [LARGE SCALE GENOMIC DNA]</scope>
    <source>
        <strain evidence="13 14">YC-RL4</strain>
    </source>
</reference>
<evidence type="ECO:0000256" key="7">
    <source>
        <dbReference type="ARBA" id="ARBA00022777"/>
    </source>
</evidence>
<feature type="transmembrane region" description="Helical" evidence="11">
    <location>
        <begin position="12"/>
        <end position="35"/>
    </location>
</feature>
<dbReference type="CDD" id="cd00075">
    <property type="entry name" value="HATPase"/>
    <property type="match status" value="1"/>
</dbReference>
<keyword evidence="14" id="KW-1185">Reference proteome</keyword>
<evidence type="ECO:0000256" key="9">
    <source>
        <dbReference type="ARBA" id="ARBA00023012"/>
    </source>
</evidence>
<feature type="transmembrane region" description="Helical" evidence="11">
    <location>
        <begin position="159"/>
        <end position="186"/>
    </location>
</feature>
<comment type="subcellular location">
    <subcellularLocation>
        <location evidence="2">Cell membrane</location>
    </subcellularLocation>
</comment>
<organism evidence="13 14">
    <name type="scientific">Mycobacterium adipatum</name>
    <dbReference type="NCBI Taxonomy" id="1682113"/>
    <lineage>
        <taxon>Bacteria</taxon>
        <taxon>Bacillati</taxon>
        <taxon>Actinomycetota</taxon>
        <taxon>Actinomycetes</taxon>
        <taxon>Mycobacteriales</taxon>
        <taxon>Mycobacteriaceae</taxon>
        <taxon>Mycobacterium</taxon>
    </lineage>
</organism>
<gene>
    <name evidence="13" type="ORF">A7U43_19210</name>
</gene>
<evidence type="ECO:0000256" key="6">
    <source>
        <dbReference type="ARBA" id="ARBA00022692"/>
    </source>
</evidence>
<evidence type="ECO:0000256" key="4">
    <source>
        <dbReference type="ARBA" id="ARBA00022553"/>
    </source>
</evidence>
<evidence type="ECO:0000256" key="3">
    <source>
        <dbReference type="ARBA" id="ARBA00012438"/>
    </source>
</evidence>
<dbReference type="PRINTS" id="PR00344">
    <property type="entry name" value="BCTRLSENSOR"/>
</dbReference>
<dbReference type="PANTHER" id="PTHR45436:SF5">
    <property type="entry name" value="SENSOR HISTIDINE KINASE TRCS"/>
    <property type="match status" value="1"/>
</dbReference>
<dbReference type="InterPro" id="IPR004358">
    <property type="entry name" value="Sig_transdc_His_kin-like_C"/>
</dbReference>
<feature type="domain" description="Histidine kinase" evidence="12">
    <location>
        <begin position="252"/>
        <end position="463"/>
    </location>
</feature>
<proteinExistence type="predicted"/>
<dbReference type="EC" id="2.7.13.3" evidence="3"/>
<sequence length="468" mass="49586">MVATVRSRTLAIVCIAVLLISVAAVVGLAALLNVYTRSQVDLAARVLGHLGAQGQTVAIDPDQFAARMSRTATIVFAADRGRRAVWQTSPTELAPAELDRMLGAVAAGGIVDVPLNHQMVKAQLVRFEHPVLITSAATGELVSADSAVIALGTRSSTKLLWVMVGASVLISVVTMIGAAVAITLVVRRTTRPLSTLTDLVATLGERPPTGAMRRVRQSAGKYRESATLTNAIAALVDRRARTETELRDFIANASHELRTPLTKIQGWSELHFQRPSQIEHTERAMRSIVEECDRMRSLLDQLTLLARVEAPQQLPTEHVEVCALCAVIAEDVAVIAPDRTVTTAIPDEELFVSAHADRLAQVLRNIVSNSLAHGGPAADIQITVEADPDTVRMVLADNGDGIPAGDRERVFERFFTSADGGVAGSGLGLAIVHAIVTGYGGSVVLQSEPGCGTQVTVTLPRVGAAPTS</sequence>
<comment type="catalytic activity">
    <reaction evidence="1">
        <text>ATP + protein L-histidine = ADP + protein N-phospho-L-histidine.</text>
        <dbReference type="EC" id="2.7.13.3"/>
    </reaction>
</comment>
<dbReference type="InterPro" id="IPR003594">
    <property type="entry name" value="HATPase_dom"/>
</dbReference>
<protein>
    <recommendedName>
        <fullName evidence="3">histidine kinase</fullName>
        <ecNumber evidence="3">2.7.13.3</ecNumber>
    </recommendedName>
</protein>
<evidence type="ECO:0000256" key="1">
    <source>
        <dbReference type="ARBA" id="ARBA00000085"/>
    </source>
</evidence>
<dbReference type="AlphaFoldDB" id="A0A172UPU6"/>
<dbReference type="SMART" id="SM00388">
    <property type="entry name" value="HisKA"/>
    <property type="match status" value="1"/>
</dbReference>
<keyword evidence="10 11" id="KW-0472">Membrane</keyword>
<keyword evidence="8 11" id="KW-1133">Transmembrane helix</keyword>
<dbReference type="Pfam" id="PF00512">
    <property type="entry name" value="HisKA"/>
    <property type="match status" value="1"/>
</dbReference>
<evidence type="ECO:0000256" key="10">
    <source>
        <dbReference type="ARBA" id="ARBA00023136"/>
    </source>
</evidence>
<keyword evidence="5" id="KW-0808">Transferase</keyword>
<keyword evidence="4" id="KW-0597">Phosphoprotein</keyword>
<dbReference type="Proteomes" id="UP000077143">
    <property type="component" value="Chromosome"/>
</dbReference>
<dbReference type="OrthoDB" id="9813151at2"/>
<dbReference type="KEGG" id="madi:A7U43_19210"/>
<dbReference type="InterPro" id="IPR050428">
    <property type="entry name" value="TCS_sensor_his_kinase"/>
</dbReference>
<dbReference type="CDD" id="cd00082">
    <property type="entry name" value="HisKA"/>
    <property type="match status" value="1"/>
</dbReference>
<evidence type="ECO:0000256" key="8">
    <source>
        <dbReference type="ARBA" id="ARBA00022989"/>
    </source>
</evidence>
<dbReference type="SMART" id="SM00387">
    <property type="entry name" value="HATPase_c"/>
    <property type="match status" value="1"/>
</dbReference>
<evidence type="ECO:0000313" key="14">
    <source>
        <dbReference type="Proteomes" id="UP000077143"/>
    </source>
</evidence>
<evidence type="ECO:0000256" key="11">
    <source>
        <dbReference type="SAM" id="Phobius"/>
    </source>
</evidence>
<dbReference type="Gene3D" id="1.10.287.130">
    <property type="match status" value="1"/>
</dbReference>
<keyword evidence="6 11" id="KW-0812">Transmembrane</keyword>
<dbReference type="InterPro" id="IPR005467">
    <property type="entry name" value="His_kinase_dom"/>
</dbReference>
<dbReference type="GO" id="GO:0005886">
    <property type="term" value="C:plasma membrane"/>
    <property type="evidence" value="ECO:0007669"/>
    <property type="project" value="UniProtKB-SubCell"/>
</dbReference>
<dbReference type="PANTHER" id="PTHR45436">
    <property type="entry name" value="SENSOR HISTIDINE KINASE YKOH"/>
    <property type="match status" value="1"/>
</dbReference>
<name>A0A172UPU6_9MYCO</name>
<dbReference type="SUPFAM" id="SSF47384">
    <property type="entry name" value="Homodimeric domain of signal transducing histidine kinase"/>
    <property type="match status" value="1"/>
</dbReference>
<dbReference type="FunFam" id="1.10.287.130:FF:000001">
    <property type="entry name" value="Two-component sensor histidine kinase"/>
    <property type="match status" value="1"/>
</dbReference>
<dbReference type="PROSITE" id="PS50109">
    <property type="entry name" value="HIS_KIN"/>
    <property type="match status" value="1"/>
</dbReference>